<sequence length="230" mass="25273">MKKGIDSPGTLLGLIAISLFAIWQYSTQPHNLLAGLFMIIAIGSAWTYFHTTWYGKYKIVKQAVADSHLASDQRVLDLGTGHGLMLLNVAKYLQVPGQVIGIDIWSQKDQSNNHQSATETNILQAGVSEVAKVQTADMTKLPFDADMFDLVTASLSIHNLKTSARKQALAEATRVLKPGGRILIIDIIFSQEYQKQLQALGYHDIKLTNAGYNGWWGGPWMGTTVITATK</sequence>
<dbReference type="PANTHER" id="PTHR45277:SF1">
    <property type="entry name" value="EXPRESSED PROTEIN"/>
    <property type="match status" value="1"/>
</dbReference>
<evidence type="ECO:0000313" key="3">
    <source>
        <dbReference type="EMBL" id="KRL92255.1"/>
    </source>
</evidence>
<dbReference type="CDD" id="cd02440">
    <property type="entry name" value="AdoMet_MTases"/>
    <property type="match status" value="1"/>
</dbReference>
<dbReference type="Gene3D" id="3.40.50.150">
    <property type="entry name" value="Vaccinia Virus protein VP39"/>
    <property type="match status" value="1"/>
</dbReference>
<evidence type="ECO:0000259" key="2">
    <source>
        <dbReference type="Pfam" id="PF08241"/>
    </source>
</evidence>
<dbReference type="OrthoDB" id="43862at2"/>
<keyword evidence="4" id="KW-1185">Reference proteome</keyword>
<dbReference type="SUPFAM" id="SSF53335">
    <property type="entry name" value="S-adenosyl-L-methionine-dependent methyltransferases"/>
    <property type="match status" value="1"/>
</dbReference>
<evidence type="ECO:0000313" key="4">
    <source>
        <dbReference type="Proteomes" id="UP000051084"/>
    </source>
</evidence>
<dbReference type="GO" id="GO:0008757">
    <property type="term" value="F:S-adenosylmethionine-dependent methyltransferase activity"/>
    <property type="evidence" value="ECO:0007669"/>
    <property type="project" value="InterPro"/>
</dbReference>
<keyword evidence="1" id="KW-1133">Transmembrane helix</keyword>
<keyword evidence="1" id="KW-0472">Membrane</keyword>
<dbReference type="InterPro" id="IPR013216">
    <property type="entry name" value="Methyltransf_11"/>
</dbReference>
<dbReference type="STRING" id="417373.GCA_001570685_01359"/>
<organism evidence="3 4">
    <name type="scientific">Limosilactobacillus equigenerosi DSM 18793 = JCM 14505</name>
    <dbReference type="NCBI Taxonomy" id="1423742"/>
    <lineage>
        <taxon>Bacteria</taxon>
        <taxon>Bacillati</taxon>
        <taxon>Bacillota</taxon>
        <taxon>Bacilli</taxon>
        <taxon>Lactobacillales</taxon>
        <taxon>Lactobacillaceae</taxon>
        <taxon>Limosilactobacillus</taxon>
    </lineage>
</organism>
<protein>
    <recommendedName>
        <fullName evidence="2">Methyltransferase type 11 domain-containing protein</fullName>
    </recommendedName>
</protein>
<dbReference type="InterPro" id="IPR029063">
    <property type="entry name" value="SAM-dependent_MTases_sf"/>
</dbReference>
<feature type="transmembrane region" description="Helical" evidence="1">
    <location>
        <begin position="7"/>
        <end position="26"/>
    </location>
</feature>
<dbReference type="PATRIC" id="fig|1423742.4.peg.423"/>
<dbReference type="Pfam" id="PF08241">
    <property type="entry name" value="Methyltransf_11"/>
    <property type="match status" value="1"/>
</dbReference>
<dbReference type="EMBL" id="AZGC01000058">
    <property type="protein sequence ID" value="KRL92255.1"/>
    <property type="molecule type" value="Genomic_DNA"/>
</dbReference>
<evidence type="ECO:0000256" key="1">
    <source>
        <dbReference type="SAM" id="Phobius"/>
    </source>
</evidence>
<feature type="domain" description="Methyltransferase type 11" evidence="2">
    <location>
        <begin position="76"/>
        <end position="184"/>
    </location>
</feature>
<feature type="transmembrane region" description="Helical" evidence="1">
    <location>
        <begin position="32"/>
        <end position="49"/>
    </location>
</feature>
<reference evidence="3 4" key="1">
    <citation type="journal article" date="2015" name="Genome Announc.">
        <title>Expanding the biotechnology potential of lactobacilli through comparative genomics of 213 strains and associated genera.</title>
        <authorList>
            <person name="Sun Z."/>
            <person name="Harris H.M."/>
            <person name="McCann A."/>
            <person name="Guo C."/>
            <person name="Argimon S."/>
            <person name="Zhang W."/>
            <person name="Yang X."/>
            <person name="Jeffery I.B."/>
            <person name="Cooney J.C."/>
            <person name="Kagawa T.F."/>
            <person name="Liu W."/>
            <person name="Song Y."/>
            <person name="Salvetti E."/>
            <person name="Wrobel A."/>
            <person name="Rasinkangas P."/>
            <person name="Parkhill J."/>
            <person name="Rea M.C."/>
            <person name="O'Sullivan O."/>
            <person name="Ritari J."/>
            <person name="Douillard F.P."/>
            <person name="Paul Ross R."/>
            <person name="Yang R."/>
            <person name="Briner A.E."/>
            <person name="Felis G.E."/>
            <person name="de Vos W.M."/>
            <person name="Barrangou R."/>
            <person name="Klaenhammer T.R."/>
            <person name="Caufield P.W."/>
            <person name="Cui Y."/>
            <person name="Zhang H."/>
            <person name="O'Toole P.W."/>
        </authorList>
    </citation>
    <scope>NUCLEOTIDE SEQUENCE [LARGE SCALE GENOMIC DNA]</scope>
    <source>
        <strain evidence="3 4">DSM 18793</strain>
    </source>
</reference>
<dbReference type="Proteomes" id="UP000051084">
    <property type="component" value="Unassembled WGS sequence"/>
</dbReference>
<proteinExistence type="predicted"/>
<dbReference type="AlphaFoldDB" id="A0A0R1UFT2"/>
<accession>A0A0R1UFT2</accession>
<name>A0A0R1UFT2_9LACO</name>
<keyword evidence="1" id="KW-0812">Transmembrane</keyword>
<comment type="caution">
    <text evidence="3">The sequence shown here is derived from an EMBL/GenBank/DDBJ whole genome shotgun (WGS) entry which is preliminary data.</text>
</comment>
<dbReference type="RefSeq" id="WP_056995831.1">
    <property type="nucleotide sequence ID" value="NZ_AZGC01000058.1"/>
</dbReference>
<gene>
    <name evidence="3" type="ORF">FC21_GL000407</name>
</gene>
<dbReference type="PANTHER" id="PTHR45277">
    <property type="entry name" value="EXPRESSED PROTEIN"/>
    <property type="match status" value="1"/>
</dbReference>